<reference evidence="4" key="1">
    <citation type="journal article" date="2020" name="mSystems">
        <title>Genome- and Community-Level Interaction Insights into Carbon Utilization and Element Cycling Functions of Hydrothermarchaeota in Hydrothermal Sediment.</title>
        <authorList>
            <person name="Zhou Z."/>
            <person name="Liu Y."/>
            <person name="Xu W."/>
            <person name="Pan J."/>
            <person name="Luo Z.H."/>
            <person name="Li M."/>
        </authorList>
    </citation>
    <scope>NUCLEOTIDE SEQUENCE [LARGE SCALE GENOMIC DNA]</scope>
    <source>
        <strain evidence="4">HyVt-456</strain>
    </source>
</reference>
<protein>
    <submittedName>
        <fullName evidence="4">Response regulator transcription factor</fullName>
    </submittedName>
</protein>
<evidence type="ECO:0000259" key="3">
    <source>
        <dbReference type="PROSITE" id="PS50930"/>
    </source>
</evidence>
<dbReference type="Proteomes" id="UP000886005">
    <property type="component" value="Unassembled WGS sequence"/>
</dbReference>
<dbReference type="AlphaFoldDB" id="A0A7V1LN76"/>
<comment type="caution">
    <text evidence="4">The sequence shown here is derived from an EMBL/GenBank/DDBJ whole genome shotgun (WGS) entry which is preliminary data.</text>
</comment>
<dbReference type="PANTHER" id="PTHR37299">
    <property type="entry name" value="TRANSCRIPTIONAL REGULATOR-RELATED"/>
    <property type="match status" value="1"/>
</dbReference>
<name>A0A7V1LN76_CALAY</name>
<dbReference type="GO" id="GO:0000156">
    <property type="term" value="F:phosphorelay response regulator activity"/>
    <property type="evidence" value="ECO:0007669"/>
    <property type="project" value="InterPro"/>
</dbReference>
<dbReference type="InterPro" id="IPR011006">
    <property type="entry name" value="CheY-like_superfamily"/>
</dbReference>
<dbReference type="EMBL" id="DRLD01000280">
    <property type="protein sequence ID" value="HED11073.1"/>
    <property type="molecule type" value="Genomic_DNA"/>
</dbReference>
<dbReference type="SUPFAM" id="SSF52172">
    <property type="entry name" value="CheY-like"/>
    <property type="match status" value="1"/>
</dbReference>
<dbReference type="InterPro" id="IPR007492">
    <property type="entry name" value="LytTR_DNA-bd_dom"/>
</dbReference>
<dbReference type="PROSITE" id="PS50930">
    <property type="entry name" value="HTH_LYTTR"/>
    <property type="match status" value="1"/>
</dbReference>
<dbReference type="PANTHER" id="PTHR37299:SF1">
    <property type="entry name" value="STAGE 0 SPORULATION PROTEIN A HOMOLOG"/>
    <property type="match status" value="1"/>
</dbReference>
<feature type="domain" description="Response regulatory" evidence="2">
    <location>
        <begin position="5"/>
        <end position="116"/>
    </location>
</feature>
<sequence>MTPLRTIIIDDVKLIREELKALLQSYPEIEVIGEAGTVDQAIELVTTYKPDVVFLDIQLKDETGFTLLEKIKMDLKIIFITAYDQYAIRAFEVNALDYLLKPVDKGRLDKAISRLVSEESDVNVVKNDKLDYNDVIYLLINGSFKFVKIKAIRCLIAAGKYSYIYYGERKSKDLVSKTLLEWEKILPDQYLVRIHRSTIVNFEHVERVKKQKNNCHEVYVRGIEQPFIISRRYASRLKKFLVR</sequence>
<accession>A0A7V1LN76</accession>
<gene>
    <name evidence="4" type="ORF">ENJ10_10325</name>
</gene>
<dbReference type="Pfam" id="PF04397">
    <property type="entry name" value="LytTR"/>
    <property type="match status" value="1"/>
</dbReference>
<feature type="domain" description="HTH LytTR-type" evidence="3">
    <location>
        <begin position="136"/>
        <end position="243"/>
    </location>
</feature>
<evidence type="ECO:0000259" key="2">
    <source>
        <dbReference type="PROSITE" id="PS50110"/>
    </source>
</evidence>
<dbReference type="PROSITE" id="PS50110">
    <property type="entry name" value="RESPONSE_REGULATORY"/>
    <property type="match status" value="1"/>
</dbReference>
<organism evidence="4">
    <name type="scientific">Caldithrix abyssi</name>
    <dbReference type="NCBI Taxonomy" id="187145"/>
    <lineage>
        <taxon>Bacteria</taxon>
        <taxon>Pseudomonadati</taxon>
        <taxon>Calditrichota</taxon>
        <taxon>Calditrichia</taxon>
        <taxon>Calditrichales</taxon>
        <taxon>Calditrichaceae</taxon>
        <taxon>Caldithrix</taxon>
    </lineage>
</organism>
<dbReference type="Gene3D" id="2.40.50.1020">
    <property type="entry name" value="LytTr DNA-binding domain"/>
    <property type="match status" value="1"/>
</dbReference>
<proteinExistence type="predicted"/>
<dbReference type="Pfam" id="PF00072">
    <property type="entry name" value="Response_reg"/>
    <property type="match status" value="1"/>
</dbReference>
<dbReference type="InterPro" id="IPR001789">
    <property type="entry name" value="Sig_transdc_resp-reg_receiver"/>
</dbReference>
<evidence type="ECO:0000256" key="1">
    <source>
        <dbReference type="PROSITE-ProRule" id="PRU00169"/>
    </source>
</evidence>
<feature type="modified residue" description="4-aspartylphosphate" evidence="1">
    <location>
        <position position="56"/>
    </location>
</feature>
<keyword evidence="1" id="KW-0597">Phosphoprotein</keyword>
<dbReference type="InterPro" id="IPR046947">
    <property type="entry name" value="LytR-like"/>
</dbReference>
<evidence type="ECO:0000313" key="4">
    <source>
        <dbReference type="EMBL" id="HED11073.1"/>
    </source>
</evidence>
<dbReference type="GO" id="GO:0003677">
    <property type="term" value="F:DNA binding"/>
    <property type="evidence" value="ECO:0007669"/>
    <property type="project" value="InterPro"/>
</dbReference>
<dbReference type="Gene3D" id="3.40.50.2300">
    <property type="match status" value="1"/>
</dbReference>
<dbReference type="SMART" id="SM00850">
    <property type="entry name" value="LytTR"/>
    <property type="match status" value="1"/>
</dbReference>
<dbReference type="SMART" id="SM00448">
    <property type="entry name" value="REC"/>
    <property type="match status" value="1"/>
</dbReference>